<dbReference type="Proteomes" id="UP000693970">
    <property type="component" value="Unassembled WGS sequence"/>
</dbReference>
<evidence type="ECO:0000313" key="3">
    <source>
        <dbReference type="EMBL" id="KAG7364620.1"/>
    </source>
</evidence>
<dbReference type="PROSITE" id="PS51379">
    <property type="entry name" value="4FE4S_FER_2"/>
    <property type="match status" value="1"/>
</dbReference>
<dbReference type="PANTHER" id="PTHR44579">
    <property type="entry name" value="OS01G0730500 PROTEIN"/>
    <property type="match status" value="1"/>
</dbReference>
<proteinExistence type="predicted"/>
<dbReference type="OrthoDB" id="376357at2759"/>
<dbReference type="EMBL" id="JAGRRH010000009">
    <property type="protein sequence ID" value="KAG7364620.1"/>
    <property type="molecule type" value="Genomic_DNA"/>
</dbReference>
<feature type="domain" description="4Fe-4S ferredoxin-type" evidence="2">
    <location>
        <begin position="429"/>
        <end position="458"/>
    </location>
</feature>
<feature type="region of interest" description="Disordered" evidence="1">
    <location>
        <begin position="498"/>
        <end position="523"/>
    </location>
</feature>
<sequence>MKLSSLSTAIFIAAASVHHVTESFLASSPFSESNGCGRQLISTISPDNDIESPLPFSRSSDDSFSESSSWSVADDWSSLSKTACSSNTDSSIVFDDAYTAEVARNMVQASPQLPPLSEEDIWIRDIVDEFHNSFSTLDESPLYDTSFDEPTVSLEDAIQNGMDDEIAMLIRCNEQPENVLIAEGRALPPLTESEKNNVTQLIEMVSKDDEGATFQATDFLKSAVSNIFRQHATPSVFDGVLSLDRAGIASWMTRCLQEDGEGKVSPHDRRVIKTMSDFSSYGSGRLVDADFQELYLSTIVGDLSNLRSVSIERHFQLRKAFIDAVWRDIRAHGILSPVEEERLMLQNKIRMENQAGTLASTGVPSSNADIVDECEILEWNGGSVPEGNAVLLSDREKSSKRRSSKGLSSHKLLEMAGDGNTPLRMRDGDFVFIDEESCIGCMMCANVAPAAFVMLDSGRARTFHQRSGPDVDQAVASCPVSCMHPVSYHELEEFETARDEGDGRTDHRHLGHRRGHTPLHVAGIDSDNNHRTSWYHTLKEKCLVSSDCPKRGCYDCPKYSTPGTNPYFVAQHKKAEHIRAQHFIEHGDVDVFRKTADL</sequence>
<dbReference type="AlphaFoldDB" id="A0A9K3LMK7"/>
<dbReference type="InterPro" id="IPR017896">
    <property type="entry name" value="4Fe4S_Fe-S-bd"/>
</dbReference>
<keyword evidence="4" id="KW-1185">Reference proteome</keyword>
<gene>
    <name evidence="3" type="ORF">IV203_037822</name>
</gene>
<organism evidence="3 4">
    <name type="scientific">Nitzschia inconspicua</name>
    <dbReference type="NCBI Taxonomy" id="303405"/>
    <lineage>
        <taxon>Eukaryota</taxon>
        <taxon>Sar</taxon>
        <taxon>Stramenopiles</taxon>
        <taxon>Ochrophyta</taxon>
        <taxon>Bacillariophyta</taxon>
        <taxon>Bacillariophyceae</taxon>
        <taxon>Bacillariophycidae</taxon>
        <taxon>Bacillariales</taxon>
        <taxon>Bacillariaceae</taxon>
        <taxon>Nitzschia</taxon>
    </lineage>
</organism>
<comment type="caution">
    <text evidence="3">The sequence shown here is derived from an EMBL/GenBank/DDBJ whole genome shotgun (WGS) entry which is preliminary data.</text>
</comment>
<reference evidence="3" key="2">
    <citation type="submission" date="2021-04" db="EMBL/GenBank/DDBJ databases">
        <authorList>
            <person name="Podell S."/>
        </authorList>
    </citation>
    <scope>NUCLEOTIDE SEQUENCE</scope>
    <source>
        <strain evidence="3">Hildebrandi</strain>
    </source>
</reference>
<accession>A0A9K3LMK7</accession>
<dbReference type="Pfam" id="PF13370">
    <property type="entry name" value="Fer4_13"/>
    <property type="match status" value="1"/>
</dbReference>
<evidence type="ECO:0000313" key="4">
    <source>
        <dbReference type="Proteomes" id="UP000693970"/>
    </source>
</evidence>
<feature type="compositionally biased region" description="Basic residues" evidence="1">
    <location>
        <begin position="506"/>
        <end position="517"/>
    </location>
</feature>
<evidence type="ECO:0000256" key="1">
    <source>
        <dbReference type="SAM" id="MobiDB-lite"/>
    </source>
</evidence>
<feature type="region of interest" description="Disordered" evidence="1">
    <location>
        <begin position="41"/>
        <end position="63"/>
    </location>
</feature>
<name>A0A9K3LMK7_9STRA</name>
<reference evidence="3" key="1">
    <citation type="journal article" date="2021" name="Sci. Rep.">
        <title>Diploid genomic architecture of Nitzschia inconspicua, an elite biomass production diatom.</title>
        <authorList>
            <person name="Oliver A."/>
            <person name="Podell S."/>
            <person name="Pinowska A."/>
            <person name="Traller J.C."/>
            <person name="Smith S.R."/>
            <person name="McClure R."/>
            <person name="Beliaev A."/>
            <person name="Bohutskyi P."/>
            <person name="Hill E.A."/>
            <person name="Rabines A."/>
            <person name="Zheng H."/>
            <person name="Allen L.Z."/>
            <person name="Kuo A."/>
            <person name="Grigoriev I.V."/>
            <person name="Allen A.E."/>
            <person name="Hazlebeck D."/>
            <person name="Allen E.E."/>
        </authorList>
    </citation>
    <scope>NUCLEOTIDE SEQUENCE</scope>
    <source>
        <strain evidence="3">Hildebrandi</strain>
    </source>
</reference>
<dbReference type="PANTHER" id="PTHR44579:SF2">
    <property type="entry name" value="OS01G0730500 PROTEIN"/>
    <property type="match status" value="1"/>
</dbReference>
<evidence type="ECO:0000259" key="2">
    <source>
        <dbReference type="PROSITE" id="PS51379"/>
    </source>
</evidence>
<protein>
    <submittedName>
        <fullName evidence="3">4Fe-4S single cluster domain of ferredoxin I</fullName>
    </submittedName>
</protein>